<name>A0A0P6JBG0_9CRUS</name>
<proteinExistence type="predicted"/>
<evidence type="ECO:0000313" key="1">
    <source>
        <dbReference type="EMBL" id="JAN74776.1"/>
    </source>
</evidence>
<dbReference type="EMBL" id="GDIQ01019961">
    <property type="protein sequence ID" value="JAN74776.1"/>
    <property type="molecule type" value="Transcribed_RNA"/>
</dbReference>
<dbReference type="AlphaFoldDB" id="A0A0P6JBG0"/>
<protein>
    <submittedName>
        <fullName evidence="1">Uncharacterized protein</fullName>
    </submittedName>
</protein>
<organism evidence="1">
    <name type="scientific">Daphnia magna</name>
    <dbReference type="NCBI Taxonomy" id="35525"/>
    <lineage>
        <taxon>Eukaryota</taxon>
        <taxon>Metazoa</taxon>
        <taxon>Ecdysozoa</taxon>
        <taxon>Arthropoda</taxon>
        <taxon>Crustacea</taxon>
        <taxon>Branchiopoda</taxon>
        <taxon>Diplostraca</taxon>
        <taxon>Cladocera</taxon>
        <taxon>Anomopoda</taxon>
        <taxon>Daphniidae</taxon>
        <taxon>Daphnia</taxon>
    </lineage>
</organism>
<accession>A0A0P6JBG0</accession>
<sequence length="70" mass="8027">MLGGRKAILKRPLFSDGNATWIAVKLSVRGNHLDRINSQNISVIEKYLKKCSKTSIQETLKKCFCDIWNF</sequence>
<reference evidence="1" key="1">
    <citation type="submission" date="2015-10" db="EMBL/GenBank/DDBJ databases">
        <title>EvidentialGene: Evidence-directed Construction of Complete mRNA Transcriptomes without Genomes.</title>
        <authorList>
            <person name="Gilbert D.G."/>
        </authorList>
    </citation>
    <scope>NUCLEOTIDE SEQUENCE</scope>
</reference>